<evidence type="ECO:0000256" key="9">
    <source>
        <dbReference type="PIRSR" id="PIRSR634016-3"/>
    </source>
</evidence>
<evidence type="ECO:0008006" key="18">
    <source>
        <dbReference type="Google" id="ProtNLM"/>
    </source>
</evidence>
<dbReference type="Gene3D" id="1.10.390.10">
    <property type="entry name" value="Neutral Protease Domain 2"/>
    <property type="match status" value="1"/>
</dbReference>
<dbReference type="PRINTS" id="PR00756">
    <property type="entry name" value="ALADIPTASE"/>
</dbReference>
<dbReference type="FunFam" id="1.25.50.20:FF:000003">
    <property type="entry name" value="Leucyl-cystinyl aminopeptidase"/>
    <property type="match status" value="1"/>
</dbReference>
<dbReference type="InterPro" id="IPR050344">
    <property type="entry name" value="Peptidase_M1_aminopeptidases"/>
</dbReference>
<dbReference type="PANTHER" id="PTHR11533:SF156">
    <property type="entry name" value="ENDOPLASMIC RETICULUM AMINOPEPTIDASE 1"/>
    <property type="match status" value="1"/>
</dbReference>
<keyword evidence="2" id="KW-0031">Aminopeptidase</keyword>
<evidence type="ECO:0000256" key="6">
    <source>
        <dbReference type="ARBA" id="ARBA00022833"/>
    </source>
</evidence>
<reference evidence="16" key="1">
    <citation type="thesis" date="2021" institute="BYU ScholarsArchive" country="Provo, UT, USA">
        <title>Applications of and Algorithms for Genome Assembly and Genomic Analyses with an Emphasis on Marine Teleosts.</title>
        <authorList>
            <person name="Pickett B.D."/>
        </authorList>
    </citation>
    <scope>NUCLEOTIDE SEQUENCE</scope>
    <source>
        <strain evidence="16">HI-2016</strain>
    </source>
</reference>
<evidence type="ECO:0000256" key="7">
    <source>
        <dbReference type="ARBA" id="ARBA00023049"/>
    </source>
</evidence>
<dbReference type="Pfam" id="PF11838">
    <property type="entry name" value="ERAP1_C"/>
    <property type="match status" value="1"/>
</dbReference>
<dbReference type="CDD" id="cd09601">
    <property type="entry name" value="M1_APN-Q_like"/>
    <property type="match status" value="1"/>
</dbReference>
<dbReference type="OrthoDB" id="10031169at2759"/>
<dbReference type="Pfam" id="PF01433">
    <property type="entry name" value="Peptidase_M1"/>
    <property type="match status" value="1"/>
</dbReference>
<dbReference type="InterPro" id="IPR027268">
    <property type="entry name" value="Peptidase_M4/M1_CTD_sf"/>
</dbReference>
<feature type="binding site" evidence="9">
    <location>
        <position position="514"/>
    </location>
    <ligand>
        <name>Zn(2+)</name>
        <dbReference type="ChEBI" id="CHEBI:29105"/>
        <note>catalytic</note>
    </ligand>
</feature>
<comment type="caution">
    <text evidence="16">The sequence shown here is derived from an EMBL/GenBank/DDBJ whole genome shotgun (WGS) entry which is preliminary data.</text>
</comment>
<name>A0A8T2MQ61_9TELE</name>
<evidence type="ECO:0000256" key="8">
    <source>
        <dbReference type="PIRSR" id="PIRSR634016-1"/>
    </source>
</evidence>
<dbReference type="InterPro" id="IPR014782">
    <property type="entry name" value="Peptidase_M1_dom"/>
</dbReference>
<feature type="compositionally biased region" description="Low complexity" evidence="11">
    <location>
        <begin position="108"/>
        <end position="130"/>
    </location>
</feature>
<comment type="cofactor">
    <cofactor evidence="9">
        <name>Zn(2+)</name>
        <dbReference type="ChEBI" id="CHEBI:29105"/>
    </cofactor>
    <text evidence="9">Binds 1 zinc ion per subunit.</text>
</comment>
<feature type="binding site" evidence="9">
    <location>
        <position position="510"/>
    </location>
    <ligand>
        <name>Zn(2+)</name>
        <dbReference type="ChEBI" id="CHEBI:29105"/>
        <note>catalytic</note>
    </ligand>
</feature>
<feature type="chain" id="PRO_5035737389" description="Aminopeptidase" evidence="12">
    <location>
        <begin position="33"/>
        <end position="1100"/>
    </location>
</feature>
<feature type="region of interest" description="Disordered" evidence="11">
    <location>
        <begin position="198"/>
        <end position="227"/>
    </location>
</feature>
<feature type="domain" description="Aminopeptidase N-like N-terminal" evidence="15">
    <location>
        <begin position="285"/>
        <end position="403"/>
    </location>
</feature>
<organism evidence="16 17">
    <name type="scientific">Albula glossodonta</name>
    <name type="common">roundjaw bonefish</name>
    <dbReference type="NCBI Taxonomy" id="121402"/>
    <lineage>
        <taxon>Eukaryota</taxon>
        <taxon>Metazoa</taxon>
        <taxon>Chordata</taxon>
        <taxon>Craniata</taxon>
        <taxon>Vertebrata</taxon>
        <taxon>Euteleostomi</taxon>
        <taxon>Actinopterygii</taxon>
        <taxon>Neopterygii</taxon>
        <taxon>Teleostei</taxon>
        <taxon>Albuliformes</taxon>
        <taxon>Albulidae</taxon>
        <taxon>Albula</taxon>
    </lineage>
</organism>
<evidence type="ECO:0000256" key="10">
    <source>
        <dbReference type="PIRSR" id="PIRSR634016-4"/>
    </source>
</evidence>
<dbReference type="InterPro" id="IPR045357">
    <property type="entry name" value="Aminopeptidase_N-like_N"/>
</dbReference>
<evidence type="ECO:0000256" key="1">
    <source>
        <dbReference type="ARBA" id="ARBA00010136"/>
    </source>
</evidence>
<dbReference type="GO" id="GO:0016020">
    <property type="term" value="C:membrane"/>
    <property type="evidence" value="ECO:0007669"/>
    <property type="project" value="TreeGrafter"/>
</dbReference>
<dbReference type="FunFam" id="1.10.390.10:FF:000006">
    <property type="entry name" value="Puromycin-sensitive aminopeptidase"/>
    <property type="match status" value="1"/>
</dbReference>
<dbReference type="GO" id="GO:0008270">
    <property type="term" value="F:zinc ion binding"/>
    <property type="evidence" value="ECO:0007669"/>
    <property type="project" value="InterPro"/>
</dbReference>
<dbReference type="EMBL" id="JAFBMS010000558">
    <property type="protein sequence ID" value="KAG9330539.1"/>
    <property type="molecule type" value="Genomic_DNA"/>
</dbReference>
<dbReference type="Gene3D" id="1.25.50.20">
    <property type="match status" value="1"/>
</dbReference>
<dbReference type="InterPro" id="IPR001930">
    <property type="entry name" value="Peptidase_M1"/>
</dbReference>
<feature type="binding site" evidence="9">
    <location>
        <position position="533"/>
    </location>
    <ligand>
        <name>Zn(2+)</name>
        <dbReference type="ChEBI" id="CHEBI:29105"/>
        <note>catalytic</note>
    </ligand>
</feature>
<dbReference type="GO" id="GO:0005615">
    <property type="term" value="C:extracellular space"/>
    <property type="evidence" value="ECO:0007669"/>
    <property type="project" value="TreeGrafter"/>
</dbReference>
<keyword evidence="17" id="KW-1185">Reference proteome</keyword>
<feature type="region of interest" description="Disordered" evidence="11">
    <location>
        <begin position="107"/>
        <end position="138"/>
    </location>
</feature>
<evidence type="ECO:0000256" key="2">
    <source>
        <dbReference type="ARBA" id="ARBA00022438"/>
    </source>
</evidence>
<keyword evidence="12" id="KW-0732">Signal</keyword>
<evidence type="ECO:0000259" key="15">
    <source>
        <dbReference type="Pfam" id="PF17900"/>
    </source>
</evidence>
<evidence type="ECO:0000259" key="13">
    <source>
        <dbReference type="Pfam" id="PF01433"/>
    </source>
</evidence>
<feature type="region of interest" description="Disordered" evidence="11">
    <location>
        <begin position="152"/>
        <end position="181"/>
    </location>
</feature>
<dbReference type="AlphaFoldDB" id="A0A8T2MQ61"/>
<evidence type="ECO:0000259" key="14">
    <source>
        <dbReference type="Pfam" id="PF11838"/>
    </source>
</evidence>
<dbReference type="Pfam" id="PF17900">
    <property type="entry name" value="Peptidase_M1_N"/>
    <property type="match status" value="1"/>
</dbReference>
<evidence type="ECO:0000256" key="5">
    <source>
        <dbReference type="ARBA" id="ARBA00022801"/>
    </source>
</evidence>
<keyword evidence="6 9" id="KW-0862">Zinc</keyword>
<accession>A0A8T2MQ61</accession>
<evidence type="ECO:0000256" key="4">
    <source>
        <dbReference type="ARBA" id="ARBA00022723"/>
    </source>
</evidence>
<dbReference type="GO" id="GO:0042277">
    <property type="term" value="F:peptide binding"/>
    <property type="evidence" value="ECO:0007669"/>
    <property type="project" value="TreeGrafter"/>
</dbReference>
<dbReference type="Gene3D" id="2.60.40.1910">
    <property type="match status" value="1"/>
</dbReference>
<keyword evidence="7" id="KW-0482">Metalloprotease</keyword>
<protein>
    <recommendedName>
        <fullName evidence="18">Aminopeptidase</fullName>
    </recommendedName>
</protein>
<dbReference type="GO" id="GO:0005737">
    <property type="term" value="C:cytoplasm"/>
    <property type="evidence" value="ECO:0007669"/>
    <property type="project" value="TreeGrafter"/>
</dbReference>
<evidence type="ECO:0000313" key="17">
    <source>
        <dbReference type="Proteomes" id="UP000824540"/>
    </source>
</evidence>
<feature type="region of interest" description="Disordered" evidence="11">
    <location>
        <begin position="247"/>
        <end position="269"/>
    </location>
</feature>
<feature type="signal peptide" evidence="12">
    <location>
        <begin position="1"/>
        <end position="32"/>
    </location>
</feature>
<keyword evidence="5" id="KW-0378">Hydrolase</keyword>
<comment type="similarity">
    <text evidence="1">Belongs to the peptidase M1 family.</text>
</comment>
<dbReference type="GO" id="GO:0043171">
    <property type="term" value="P:peptide catabolic process"/>
    <property type="evidence" value="ECO:0007669"/>
    <property type="project" value="TreeGrafter"/>
</dbReference>
<keyword evidence="3" id="KW-0645">Protease</keyword>
<proteinExistence type="inferred from homology"/>
<feature type="domain" description="Peptidase M1 membrane alanine aminopeptidase" evidence="13">
    <location>
        <begin position="439"/>
        <end position="660"/>
    </location>
</feature>
<gene>
    <name evidence="16" type="ORF">JZ751_024009</name>
</gene>
<dbReference type="GO" id="GO:0006508">
    <property type="term" value="P:proteolysis"/>
    <property type="evidence" value="ECO:0007669"/>
    <property type="project" value="UniProtKB-KW"/>
</dbReference>
<dbReference type="InterPro" id="IPR024571">
    <property type="entry name" value="ERAP1-like_C_dom"/>
</dbReference>
<feature type="active site" description="Proton acceptor" evidence="8">
    <location>
        <position position="511"/>
    </location>
</feature>
<feature type="compositionally biased region" description="Polar residues" evidence="11">
    <location>
        <begin position="201"/>
        <end position="220"/>
    </location>
</feature>
<dbReference type="InterPro" id="IPR034016">
    <property type="entry name" value="M1_APN-typ"/>
</dbReference>
<dbReference type="Gene3D" id="2.60.40.1730">
    <property type="entry name" value="tricorn interacting facor f3 domain"/>
    <property type="match status" value="2"/>
</dbReference>
<evidence type="ECO:0000313" key="16">
    <source>
        <dbReference type="EMBL" id="KAG9330539.1"/>
    </source>
</evidence>
<evidence type="ECO:0000256" key="11">
    <source>
        <dbReference type="SAM" id="MobiDB-lite"/>
    </source>
</evidence>
<dbReference type="SUPFAM" id="SSF63737">
    <property type="entry name" value="Leukotriene A4 hydrolase N-terminal domain"/>
    <property type="match status" value="1"/>
</dbReference>
<evidence type="ECO:0000256" key="3">
    <source>
        <dbReference type="ARBA" id="ARBA00022670"/>
    </source>
</evidence>
<dbReference type="PANTHER" id="PTHR11533">
    <property type="entry name" value="PROTEASE M1 ZINC METALLOPROTEASE"/>
    <property type="match status" value="1"/>
</dbReference>
<sequence>MEVLHSASPSSSSSSLSLLLLLLTADWTGLGAAPFSLNDTSPGEPFPWDQPRLPTSIRPDHYFIHIHPDLISQSFEGEVRITLTASSDAHFIVLNSRGLAIKSASIHQPTGQEPTPTTPPTVSQGQPTSPAGIQDQVPGEQLLPPLHAVNEEQEAEGRVEPGQAPLPADCPEHPPPPPNALRQAQLPLRAVKQIPLHKGSHNQASDTVVSQEESPSNAAVTQEKPPPHAVIQKQLTLRVVNQVHNFKPPANADHSYEPPVSADPRPQALPPRGWTSVRVLESPSREQLVLIPEMPLRAGLSYQISLTYSGSISSSFSGLYASSYRTPQGTSRTIVATHFEPSSARKVFPCFDEPGMKAIFSVVIVRDSEHISLSNMPKGSTVPHEDGLLEDHFLPTVKMSPYLLAFVVCDFSSTSAQTKRGVTVSVFAPSHQVNQTDHALQTAVKLLDFYEDYLQIPYPLPKIDLVAVPDFEAGAMENWGLVTFRESSLLAEVETGDPWSRVYISLVIAHELAHQWFGNLVTMEWWDGLWLNEGFASYLEHTAVDLTEPSWGVGDQLLLASTFRALERDDFLTSHPVTQPVSNTTQIAQMFDVISYAKGSSLLRMLNTYLTDRVFTDGIRLYLRQHSYGVTHQADLWGTLSEASRGRGRDDDVEALMEPWVGQQGYPVVSVTHKGNRALLRQDRFTSRPLNDSDSLWPIPFTFYTSTSSSPRTHLMRSREEVIDLPSEVLWIKANVNSSGFYRVCYTGALRGALSAQLRRDPTVFSAADRAGLLDDTFHLASQGALQYSEAFQLSLFLQQEEELPPISVFLHHMTSMMRKFSFSKQPCVVRLLKAHTWSMLGRLMKALRWEDEGSLSNQSRRAKLLSLATELRHPPAEQHALRLFHFWMAKEGQHSLPRTLRTLVYREGIRRGGSAEWSFLLQRYRESSNAAQRTAMLAALCHTSNRSNATWLLQAALLNTQIKTQDLTLIVSQLARRYRTNHLTWAFLQRNWDTLLTKFSLGSPFLSGVVTAITSQFYSQKKYNEVYDFFITQRGLGHLSLVRQSLEMIEVNIWWLQTHSKAIQAWLQKKYPHIFSAYPYCKRELTYRFTWATTVHIQA</sequence>
<dbReference type="Proteomes" id="UP000824540">
    <property type="component" value="Unassembled WGS sequence"/>
</dbReference>
<dbReference type="SUPFAM" id="SSF55486">
    <property type="entry name" value="Metalloproteases ('zincins'), catalytic domain"/>
    <property type="match status" value="1"/>
</dbReference>
<keyword evidence="4 9" id="KW-0479">Metal-binding</keyword>
<feature type="site" description="Transition state stabilizer" evidence="10">
    <location>
        <position position="596"/>
    </location>
</feature>
<evidence type="ECO:0000256" key="12">
    <source>
        <dbReference type="SAM" id="SignalP"/>
    </source>
</evidence>
<feature type="domain" description="ERAP1-like C-terminal" evidence="14">
    <location>
        <begin position="731"/>
        <end position="1051"/>
    </location>
</feature>
<dbReference type="GO" id="GO:0070006">
    <property type="term" value="F:metalloaminopeptidase activity"/>
    <property type="evidence" value="ECO:0007669"/>
    <property type="project" value="TreeGrafter"/>
</dbReference>
<dbReference type="InterPro" id="IPR042097">
    <property type="entry name" value="Aminopeptidase_N-like_N_sf"/>
</dbReference>